<sequence>METARDPEKKWPAAETSRPGMDDEGVETSPGTLMLSNGLYCSPMIECPPIRNEADFGVREAQEDGQRTVALYPIPSSDPNDPLNWSKLRKGVNFGLGCCFVFFTFALINVIYIPYVQLVADLDFTFNTFTTSVALAFTGLATSSVLFLPLLHKFGRRWLYLLGSALQLAAAIWLSQMTSKGDLMGAYFFSGMGGGLSETLLQVTIVDLFFVHQRGTMSGLFLLANTAGSGLGPLAGGYIVTGQGWRWMWRWCGIFLAVNLLLVVFFFEETKYIPLLNSQPIRDEVQAVPSQQQQECLNREEGHQATTAVQNNNLSRPAIDPSVKRKSTRQRLALFTNTKAPVLQHLYQPFHVLFTFPAITYTAVTYGALTTWFTVLVSVVESSIVYPPYNFSPSGVGLLILSVVIGCALGSLLGGPMNDKSAIWISARNGGVYEPEYRLYMALVASVPAIAGILMTGLGLAHQKPWPLLAVGFGIFGFSWTVIGECALAYVSDCYQDIIGDALVAVVFVRNALAIAVLFGLSHWLAAVGLQNLIISIAVIALFFFLLPVPLLLWGKKARVMTAKKYRDMASRLPGHR</sequence>
<feature type="transmembrane region" description="Helical" evidence="6">
    <location>
        <begin position="92"/>
        <end position="113"/>
    </location>
</feature>
<dbReference type="InterPro" id="IPR011701">
    <property type="entry name" value="MFS"/>
</dbReference>
<feature type="transmembrane region" description="Helical" evidence="6">
    <location>
        <begin position="247"/>
        <end position="267"/>
    </location>
</feature>
<evidence type="ECO:0000256" key="4">
    <source>
        <dbReference type="ARBA" id="ARBA00023136"/>
    </source>
</evidence>
<keyword evidence="9" id="KW-1185">Reference proteome</keyword>
<organism evidence="8 9">
    <name type="scientific">Exophiala bonariae</name>
    <dbReference type="NCBI Taxonomy" id="1690606"/>
    <lineage>
        <taxon>Eukaryota</taxon>
        <taxon>Fungi</taxon>
        <taxon>Dikarya</taxon>
        <taxon>Ascomycota</taxon>
        <taxon>Pezizomycotina</taxon>
        <taxon>Eurotiomycetes</taxon>
        <taxon>Chaetothyriomycetidae</taxon>
        <taxon>Chaetothyriales</taxon>
        <taxon>Herpotrichiellaceae</taxon>
        <taxon>Exophiala</taxon>
    </lineage>
</organism>
<keyword evidence="3 6" id="KW-1133">Transmembrane helix</keyword>
<accession>A0AAV9MVJ6</accession>
<gene>
    <name evidence="8" type="ORF">LTR84_010635</name>
</gene>
<feature type="transmembrane region" description="Helical" evidence="6">
    <location>
        <begin position="395"/>
        <end position="416"/>
    </location>
</feature>
<evidence type="ECO:0000256" key="2">
    <source>
        <dbReference type="ARBA" id="ARBA00022692"/>
    </source>
</evidence>
<feature type="compositionally biased region" description="Basic and acidic residues" evidence="5">
    <location>
        <begin position="1"/>
        <end position="12"/>
    </location>
</feature>
<dbReference type="GO" id="GO:0022857">
    <property type="term" value="F:transmembrane transporter activity"/>
    <property type="evidence" value="ECO:0007669"/>
    <property type="project" value="InterPro"/>
</dbReference>
<protein>
    <recommendedName>
        <fullName evidence="7">Major facilitator superfamily (MFS) profile domain-containing protein</fullName>
    </recommendedName>
</protein>
<dbReference type="InterPro" id="IPR020846">
    <property type="entry name" value="MFS_dom"/>
</dbReference>
<evidence type="ECO:0000256" key="1">
    <source>
        <dbReference type="ARBA" id="ARBA00004141"/>
    </source>
</evidence>
<dbReference type="PANTHER" id="PTHR23502">
    <property type="entry name" value="MAJOR FACILITATOR SUPERFAMILY"/>
    <property type="match status" value="1"/>
</dbReference>
<feature type="transmembrane region" description="Helical" evidence="6">
    <location>
        <begin position="437"/>
        <end position="460"/>
    </location>
</feature>
<feature type="domain" description="Major facilitator superfamily (MFS) profile" evidence="7">
    <location>
        <begin position="90"/>
        <end position="553"/>
    </location>
</feature>
<keyword evidence="4 6" id="KW-0472">Membrane</keyword>
<feature type="transmembrane region" description="Helical" evidence="6">
    <location>
        <begin position="222"/>
        <end position="241"/>
    </location>
</feature>
<name>A0AAV9MVJ6_9EURO</name>
<dbReference type="AlphaFoldDB" id="A0AAV9MVJ6"/>
<dbReference type="Proteomes" id="UP001358417">
    <property type="component" value="Unassembled WGS sequence"/>
</dbReference>
<feature type="transmembrane region" description="Helical" evidence="6">
    <location>
        <begin position="133"/>
        <end position="151"/>
    </location>
</feature>
<feature type="transmembrane region" description="Helical" evidence="6">
    <location>
        <begin position="352"/>
        <end position="375"/>
    </location>
</feature>
<feature type="region of interest" description="Disordered" evidence="5">
    <location>
        <begin position="1"/>
        <end position="28"/>
    </location>
</feature>
<evidence type="ECO:0000259" key="7">
    <source>
        <dbReference type="PROSITE" id="PS50850"/>
    </source>
</evidence>
<dbReference type="SUPFAM" id="SSF103473">
    <property type="entry name" value="MFS general substrate transporter"/>
    <property type="match status" value="1"/>
</dbReference>
<feature type="transmembrane region" description="Helical" evidence="6">
    <location>
        <begin position="158"/>
        <end position="175"/>
    </location>
</feature>
<dbReference type="EMBL" id="JAVRRD010000046">
    <property type="protein sequence ID" value="KAK5044621.1"/>
    <property type="molecule type" value="Genomic_DNA"/>
</dbReference>
<dbReference type="GeneID" id="89978791"/>
<feature type="transmembrane region" description="Helical" evidence="6">
    <location>
        <begin position="187"/>
        <end position="210"/>
    </location>
</feature>
<evidence type="ECO:0000313" key="8">
    <source>
        <dbReference type="EMBL" id="KAK5044621.1"/>
    </source>
</evidence>
<evidence type="ECO:0000256" key="6">
    <source>
        <dbReference type="SAM" id="Phobius"/>
    </source>
</evidence>
<feature type="transmembrane region" description="Helical" evidence="6">
    <location>
        <begin position="466"/>
        <end position="491"/>
    </location>
</feature>
<comment type="subcellular location">
    <subcellularLocation>
        <location evidence="1">Membrane</location>
        <topology evidence="1">Multi-pass membrane protein</topology>
    </subcellularLocation>
</comment>
<proteinExistence type="predicted"/>
<dbReference type="Gene3D" id="1.20.1250.20">
    <property type="entry name" value="MFS general substrate transporter like domains"/>
    <property type="match status" value="1"/>
</dbReference>
<dbReference type="PROSITE" id="PS50850">
    <property type="entry name" value="MFS"/>
    <property type="match status" value="1"/>
</dbReference>
<evidence type="ECO:0000256" key="3">
    <source>
        <dbReference type="ARBA" id="ARBA00022989"/>
    </source>
</evidence>
<evidence type="ECO:0000256" key="5">
    <source>
        <dbReference type="SAM" id="MobiDB-lite"/>
    </source>
</evidence>
<feature type="transmembrane region" description="Helical" evidence="6">
    <location>
        <begin position="503"/>
        <end position="527"/>
    </location>
</feature>
<dbReference type="GO" id="GO:0005886">
    <property type="term" value="C:plasma membrane"/>
    <property type="evidence" value="ECO:0007669"/>
    <property type="project" value="TreeGrafter"/>
</dbReference>
<dbReference type="InterPro" id="IPR036259">
    <property type="entry name" value="MFS_trans_sf"/>
</dbReference>
<dbReference type="Pfam" id="PF07690">
    <property type="entry name" value="MFS_1"/>
    <property type="match status" value="1"/>
</dbReference>
<dbReference type="RefSeq" id="XP_064700277.1">
    <property type="nucleotide sequence ID" value="XM_064854170.1"/>
</dbReference>
<comment type="caution">
    <text evidence="8">The sequence shown here is derived from an EMBL/GenBank/DDBJ whole genome shotgun (WGS) entry which is preliminary data.</text>
</comment>
<evidence type="ECO:0000313" key="9">
    <source>
        <dbReference type="Proteomes" id="UP001358417"/>
    </source>
</evidence>
<reference evidence="8 9" key="1">
    <citation type="submission" date="2023-08" db="EMBL/GenBank/DDBJ databases">
        <title>Black Yeasts Isolated from many extreme environments.</title>
        <authorList>
            <person name="Coleine C."/>
            <person name="Stajich J.E."/>
            <person name="Selbmann L."/>
        </authorList>
    </citation>
    <scope>NUCLEOTIDE SEQUENCE [LARGE SCALE GENOMIC DNA]</scope>
    <source>
        <strain evidence="8 9">CCFEE 5792</strain>
    </source>
</reference>
<dbReference type="PANTHER" id="PTHR23502:SF50">
    <property type="entry name" value="TRANSPORTER, PUTATIVE (AFU_ORTHOLOGUE AFUA_5G00430)-RELATED"/>
    <property type="match status" value="1"/>
</dbReference>
<keyword evidence="2 6" id="KW-0812">Transmembrane</keyword>
<feature type="transmembrane region" description="Helical" evidence="6">
    <location>
        <begin position="533"/>
        <end position="555"/>
    </location>
</feature>